<proteinExistence type="predicted"/>
<name>A0A1E5HCB7_9ENTE</name>
<sequence>MLKSIKTVPIRILFNPLVLRNFTTLSKYLTHNQVLRKLVKLHNSQNVNIFDITGFKGTFSYRESAFFLCIQDDYQ</sequence>
<protein>
    <submittedName>
        <fullName evidence="1">Uncharacterized protein</fullName>
    </submittedName>
</protein>
<gene>
    <name evidence="1" type="ORF">BCR24_04040</name>
</gene>
<comment type="caution">
    <text evidence="1">The sequence shown here is derived from an EMBL/GenBank/DDBJ whole genome shotgun (WGS) entry which is preliminary data.</text>
</comment>
<reference evidence="2" key="1">
    <citation type="submission" date="2016-09" db="EMBL/GenBank/DDBJ databases">
        <authorList>
            <person name="Gulvik C.A."/>
        </authorList>
    </citation>
    <scope>NUCLEOTIDE SEQUENCE [LARGE SCALE GENOMIC DNA]</scope>
    <source>
        <strain evidence="2">LMG 26676</strain>
    </source>
</reference>
<accession>A0A1E5HCB7</accession>
<organism evidence="1 2">
    <name type="scientific">Enterococcus ureilyticus</name>
    <dbReference type="NCBI Taxonomy" id="1131292"/>
    <lineage>
        <taxon>Bacteria</taxon>
        <taxon>Bacillati</taxon>
        <taxon>Bacillota</taxon>
        <taxon>Bacilli</taxon>
        <taxon>Lactobacillales</taxon>
        <taxon>Enterococcaceae</taxon>
        <taxon>Enterococcus</taxon>
    </lineage>
</organism>
<evidence type="ECO:0000313" key="2">
    <source>
        <dbReference type="Proteomes" id="UP000094469"/>
    </source>
</evidence>
<dbReference type="EMBL" id="MIKC01000023">
    <property type="protein sequence ID" value="OEG22310.1"/>
    <property type="molecule type" value="Genomic_DNA"/>
</dbReference>
<keyword evidence="2" id="KW-1185">Reference proteome</keyword>
<dbReference type="Proteomes" id="UP000094469">
    <property type="component" value="Unassembled WGS sequence"/>
</dbReference>
<evidence type="ECO:0000313" key="1">
    <source>
        <dbReference type="EMBL" id="OEG22310.1"/>
    </source>
</evidence>
<dbReference type="AlphaFoldDB" id="A0A1E5HCB7"/>